<dbReference type="PROSITE" id="PS00018">
    <property type="entry name" value="EF_HAND_1"/>
    <property type="match status" value="3"/>
</dbReference>
<dbReference type="CDD" id="cd00051">
    <property type="entry name" value="EFh"/>
    <property type="match status" value="2"/>
</dbReference>
<evidence type="ECO:0000256" key="5">
    <source>
        <dbReference type="ARBA" id="ARBA00022837"/>
    </source>
</evidence>
<keyword evidence="3" id="KW-0479">Metal-binding</keyword>
<keyword evidence="4" id="KW-0677">Repeat</keyword>
<organism evidence="9 10">
    <name type="scientific">Durusdinium trenchii</name>
    <dbReference type="NCBI Taxonomy" id="1381693"/>
    <lineage>
        <taxon>Eukaryota</taxon>
        <taxon>Sar</taxon>
        <taxon>Alveolata</taxon>
        <taxon>Dinophyceae</taxon>
        <taxon>Suessiales</taxon>
        <taxon>Symbiodiniaceae</taxon>
        <taxon>Durusdinium</taxon>
    </lineage>
</organism>
<dbReference type="PROSITE" id="PS00039">
    <property type="entry name" value="DEAD_ATP_HELICASE"/>
    <property type="match status" value="1"/>
</dbReference>
<dbReference type="SUPFAM" id="SSF47473">
    <property type="entry name" value="EF-hand"/>
    <property type="match status" value="1"/>
</dbReference>
<dbReference type="PANTHER" id="PTHR23048">
    <property type="entry name" value="MYOSIN LIGHT CHAIN 1, 3"/>
    <property type="match status" value="1"/>
</dbReference>
<evidence type="ECO:0000256" key="4">
    <source>
        <dbReference type="ARBA" id="ARBA00022737"/>
    </source>
</evidence>
<evidence type="ECO:0000256" key="2">
    <source>
        <dbReference type="ARBA" id="ARBA00005253"/>
    </source>
</evidence>
<dbReference type="Pfam" id="PF13499">
    <property type="entry name" value="EF-hand_7"/>
    <property type="match status" value="2"/>
</dbReference>
<comment type="similarity">
    <text evidence="2">Belongs to the centrin family.</text>
</comment>
<feature type="compositionally biased region" description="Basic and acidic residues" evidence="7">
    <location>
        <begin position="453"/>
        <end position="465"/>
    </location>
</feature>
<dbReference type="PROSITE" id="PS50222">
    <property type="entry name" value="EF_HAND_2"/>
    <property type="match status" value="4"/>
</dbReference>
<evidence type="ECO:0000259" key="8">
    <source>
        <dbReference type="PROSITE" id="PS50222"/>
    </source>
</evidence>
<dbReference type="PANTHER" id="PTHR23048:SF59">
    <property type="entry name" value="EF-HAND SUPERFAMILY PROTEIN"/>
    <property type="match status" value="1"/>
</dbReference>
<dbReference type="InterPro" id="IPR029063">
    <property type="entry name" value="SAM-dependent_MTases_sf"/>
</dbReference>
<accession>A0ABP0M8P8</accession>
<dbReference type="SUPFAM" id="SSF53335">
    <property type="entry name" value="S-adenosyl-L-methionine-dependent methyltransferases"/>
    <property type="match status" value="1"/>
</dbReference>
<feature type="compositionally biased region" description="Low complexity" evidence="7">
    <location>
        <begin position="474"/>
        <end position="486"/>
    </location>
</feature>
<dbReference type="CDD" id="cd02440">
    <property type="entry name" value="AdoMet_MTases"/>
    <property type="match status" value="1"/>
</dbReference>
<dbReference type="InterPro" id="IPR000629">
    <property type="entry name" value="RNA-helicase_DEAD-box_CS"/>
</dbReference>
<dbReference type="InterPro" id="IPR018247">
    <property type="entry name" value="EF_Hand_1_Ca_BS"/>
</dbReference>
<dbReference type="Gene3D" id="3.40.50.150">
    <property type="entry name" value="Vaccinia Virus protein VP39"/>
    <property type="match status" value="1"/>
</dbReference>
<sequence>MLAPDVQLMVHSSEVLDDEGYVHRGSRLTQLERGSAEPPEWRLRDFAFAAYSGPNAPGLREVHFGRKSIWAFAAARDHTEEIVVFRKGSDARRKWDEDALKEPKSGTDMFFVMKMRQVSPETPLSKQFNGEWGFWESFFVPLLDEQQTMQAFALMDPAMCEDFFRPGRLPVTCHRCPENRQVLTIPDDLVVKYTLKVVCKDMEQWSDLCNKIGEDMTMQDTCIIEYKHLKPGDECVEAYHETTGVEEHARLLKRDFEQLKLPVVLTFECNMNVAAEWRPDMISLQHKYDAFGTVYHSNLLGGFSSLSGARADPWHPMARLAVNALNKLLARFPDIRTILDLGCGDMSWMQYFLDEHPLISYVGVDITPFCLAINFRRFPKMQFIQTDLSNLSGIEVMPQGCDVILAKDVFNYMTLPDAVNAVKRSVSLKPRFLLTHAGTPVRRPPNPTIASARADRLDRTDDVRRSPPLRAALGSIGSGSPSPIGGKKQKELTDEQKQEIKEAFDLFDTDGSGEIDSKELKVAMRALGFEPKKEEIQKMISDVDDDGSGTIGYEEFLKMMTHKILNRDPKDEILKAFRLFDDDETGKISFKNLKRVAKELGERMTDEELQEMIDEADRDGDGEVNEEEFLRIMKKTNLF</sequence>
<gene>
    <name evidence="9" type="ORF">SCF082_LOCUS26747</name>
</gene>
<reference evidence="9 10" key="1">
    <citation type="submission" date="2024-02" db="EMBL/GenBank/DDBJ databases">
        <authorList>
            <person name="Chen Y."/>
            <person name="Shah S."/>
            <person name="Dougan E. K."/>
            <person name="Thang M."/>
            <person name="Chan C."/>
        </authorList>
    </citation>
    <scope>NUCLEOTIDE SEQUENCE [LARGE SCALE GENOMIC DNA]</scope>
</reference>
<dbReference type="EMBL" id="CAXAMM010020413">
    <property type="protein sequence ID" value="CAK9047850.1"/>
    <property type="molecule type" value="Genomic_DNA"/>
</dbReference>
<keyword evidence="10" id="KW-1185">Reference proteome</keyword>
<protein>
    <submittedName>
        <fullName evidence="9">Caltractin (Centrin)</fullName>
    </submittedName>
</protein>
<comment type="subcellular location">
    <subcellularLocation>
        <location evidence="1">Cytoplasm</location>
        <location evidence="1">Cytoskeleton</location>
    </subcellularLocation>
</comment>
<comment type="caution">
    <text evidence="9">The sequence shown here is derived from an EMBL/GenBank/DDBJ whole genome shotgun (WGS) entry which is preliminary data.</text>
</comment>
<evidence type="ECO:0000256" key="7">
    <source>
        <dbReference type="SAM" id="MobiDB-lite"/>
    </source>
</evidence>
<dbReference type="InterPro" id="IPR002048">
    <property type="entry name" value="EF_hand_dom"/>
</dbReference>
<feature type="domain" description="EF-hand" evidence="8">
    <location>
        <begin position="568"/>
        <end position="603"/>
    </location>
</feature>
<keyword evidence="6" id="KW-0963">Cytoplasm</keyword>
<evidence type="ECO:0000256" key="3">
    <source>
        <dbReference type="ARBA" id="ARBA00022723"/>
    </source>
</evidence>
<feature type="region of interest" description="Disordered" evidence="7">
    <location>
        <begin position="437"/>
        <end position="495"/>
    </location>
</feature>
<evidence type="ECO:0000313" key="10">
    <source>
        <dbReference type="Proteomes" id="UP001642464"/>
    </source>
</evidence>
<evidence type="ECO:0000256" key="1">
    <source>
        <dbReference type="ARBA" id="ARBA00004245"/>
    </source>
</evidence>
<dbReference type="Proteomes" id="UP001642464">
    <property type="component" value="Unassembled WGS sequence"/>
</dbReference>
<dbReference type="InterPro" id="IPR011992">
    <property type="entry name" value="EF-hand-dom_pair"/>
</dbReference>
<dbReference type="Gene3D" id="1.10.238.10">
    <property type="entry name" value="EF-hand"/>
    <property type="match status" value="2"/>
</dbReference>
<feature type="domain" description="EF-hand" evidence="8">
    <location>
        <begin position="604"/>
        <end position="639"/>
    </location>
</feature>
<feature type="domain" description="EF-hand" evidence="8">
    <location>
        <begin position="531"/>
        <end position="566"/>
    </location>
</feature>
<proteinExistence type="inferred from homology"/>
<dbReference type="InterPro" id="IPR050230">
    <property type="entry name" value="CALM/Myosin/TropC-like"/>
</dbReference>
<dbReference type="InterPro" id="IPR041698">
    <property type="entry name" value="Methyltransf_25"/>
</dbReference>
<keyword evidence="6" id="KW-0206">Cytoskeleton</keyword>
<name>A0ABP0M8P8_9DINO</name>
<evidence type="ECO:0000313" key="9">
    <source>
        <dbReference type="EMBL" id="CAK9047850.1"/>
    </source>
</evidence>
<dbReference type="Pfam" id="PF13649">
    <property type="entry name" value="Methyltransf_25"/>
    <property type="match status" value="1"/>
</dbReference>
<feature type="domain" description="EF-hand" evidence="8">
    <location>
        <begin position="495"/>
        <end position="530"/>
    </location>
</feature>
<keyword evidence="5" id="KW-0106">Calcium</keyword>
<evidence type="ECO:0000256" key="6">
    <source>
        <dbReference type="ARBA" id="ARBA00023212"/>
    </source>
</evidence>
<dbReference type="SMART" id="SM00054">
    <property type="entry name" value="EFh"/>
    <property type="match status" value="4"/>
</dbReference>